<reference evidence="2" key="1">
    <citation type="journal article" date="2008" name="Nat. Genet.">
        <title>The Pristionchus pacificus genome provides a unique perspective on nematode lifestyle and parasitism.</title>
        <authorList>
            <person name="Dieterich C."/>
            <person name="Clifton S.W."/>
            <person name="Schuster L.N."/>
            <person name="Chinwalla A."/>
            <person name="Delehaunty K."/>
            <person name="Dinkelacker I."/>
            <person name="Fulton L."/>
            <person name="Fulton R."/>
            <person name="Godfrey J."/>
            <person name="Minx P."/>
            <person name="Mitreva M."/>
            <person name="Roeseler W."/>
            <person name="Tian H."/>
            <person name="Witte H."/>
            <person name="Yang S.P."/>
            <person name="Wilson R.K."/>
            <person name="Sommer R.J."/>
        </authorList>
    </citation>
    <scope>NUCLEOTIDE SEQUENCE [LARGE SCALE GENOMIC DNA]</scope>
    <source>
        <strain evidence="2">PS312</strain>
    </source>
</reference>
<protein>
    <submittedName>
        <fullName evidence="1">Uncharacterized protein</fullName>
    </submittedName>
</protein>
<sequence>MLTREKGPEEHQQRRHACVMSNALGSSCSRGHTARCCAVLHSTRCPSNQRMIRAEGFRPSLLVFISILSGLVVTPPISSGSKLLQLPRDNMARVAPNRSSIDNVREDVIDDLTISAFLPLSPSPYSLNWERRRRFSLLNEKWKGRNCPQITVLDLVCRRLKLLIVVNVEKILDVNEEEIPIIPQPTSGYFLPWISFFTRQTERRMSKWNEEIID</sequence>
<reference evidence="1" key="2">
    <citation type="submission" date="2022-06" db="UniProtKB">
        <authorList>
            <consortium name="EnsemblMetazoa"/>
        </authorList>
    </citation>
    <scope>IDENTIFICATION</scope>
    <source>
        <strain evidence="1">PS312</strain>
    </source>
</reference>
<evidence type="ECO:0000313" key="2">
    <source>
        <dbReference type="Proteomes" id="UP000005239"/>
    </source>
</evidence>
<dbReference type="PROSITE" id="PS51257">
    <property type="entry name" value="PROKAR_LIPOPROTEIN"/>
    <property type="match status" value="1"/>
</dbReference>
<dbReference type="EnsemblMetazoa" id="PPA08066.1">
    <property type="protein sequence ID" value="PPA08066.1"/>
    <property type="gene ID" value="WBGene00097620"/>
</dbReference>
<gene>
    <name evidence="1" type="primary">WBGene00097620</name>
</gene>
<accession>A0A2A6CA33</accession>
<dbReference type="Proteomes" id="UP000005239">
    <property type="component" value="Unassembled WGS sequence"/>
</dbReference>
<evidence type="ECO:0000313" key="1">
    <source>
        <dbReference type="EnsemblMetazoa" id="PPA08066.1"/>
    </source>
</evidence>
<accession>A0A8R1YAQ9</accession>
<organism evidence="1 2">
    <name type="scientific">Pristionchus pacificus</name>
    <name type="common">Parasitic nematode worm</name>
    <dbReference type="NCBI Taxonomy" id="54126"/>
    <lineage>
        <taxon>Eukaryota</taxon>
        <taxon>Metazoa</taxon>
        <taxon>Ecdysozoa</taxon>
        <taxon>Nematoda</taxon>
        <taxon>Chromadorea</taxon>
        <taxon>Rhabditida</taxon>
        <taxon>Rhabditina</taxon>
        <taxon>Diplogasteromorpha</taxon>
        <taxon>Diplogasteroidea</taxon>
        <taxon>Neodiplogasteridae</taxon>
        <taxon>Pristionchus</taxon>
    </lineage>
</organism>
<dbReference type="AlphaFoldDB" id="A0A2A6CA33"/>
<keyword evidence="2" id="KW-1185">Reference proteome</keyword>
<proteinExistence type="predicted"/>
<name>A0A2A6CA33_PRIPA</name>